<evidence type="ECO:0000256" key="1">
    <source>
        <dbReference type="SAM" id="Phobius"/>
    </source>
</evidence>
<dbReference type="Pfam" id="PF06197">
    <property type="entry name" value="DUF998"/>
    <property type="match status" value="1"/>
</dbReference>
<feature type="transmembrane region" description="Helical" evidence="1">
    <location>
        <begin position="145"/>
        <end position="169"/>
    </location>
</feature>
<feature type="transmembrane region" description="Helical" evidence="1">
    <location>
        <begin position="114"/>
        <end position="133"/>
    </location>
</feature>
<evidence type="ECO:0000313" key="3">
    <source>
        <dbReference type="Proteomes" id="UP000676967"/>
    </source>
</evidence>
<dbReference type="InterPro" id="IPR009339">
    <property type="entry name" value="DUF998"/>
</dbReference>
<name>A0ABN6CLH8_9ACTN</name>
<dbReference type="RefSeq" id="WP_189333615.1">
    <property type="nucleotide sequence ID" value="NZ_AP023356.1"/>
</dbReference>
<protein>
    <submittedName>
        <fullName evidence="2">Membrane protein</fullName>
    </submittedName>
</protein>
<dbReference type="EMBL" id="AP023356">
    <property type="protein sequence ID" value="BCJ45826.1"/>
    <property type="molecule type" value="Genomic_DNA"/>
</dbReference>
<reference evidence="2 3" key="1">
    <citation type="submission" date="2020-08" db="EMBL/GenBank/DDBJ databases">
        <title>Whole genome shotgun sequence of Actinoplanes ianthinogenes NBRC 13996.</title>
        <authorList>
            <person name="Komaki H."/>
            <person name="Tamura T."/>
        </authorList>
    </citation>
    <scope>NUCLEOTIDE SEQUENCE [LARGE SCALE GENOMIC DNA]</scope>
    <source>
        <strain evidence="2 3">NBRC 13996</strain>
    </source>
</reference>
<keyword evidence="1" id="KW-0472">Membrane</keyword>
<organism evidence="2 3">
    <name type="scientific">Actinoplanes ianthinogenes</name>
    <dbReference type="NCBI Taxonomy" id="122358"/>
    <lineage>
        <taxon>Bacteria</taxon>
        <taxon>Bacillati</taxon>
        <taxon>Actinomycetota</taxon>
        <taxon>Actinomycetes</taxon>
        <taxon>Micromonosporales</taxon>
        <taxon>Micromonosporaceae</taxon>
        <taxon>Actinoplanes</taxon>
    </lineage>
</organism>
<feature type="transmembrane region" description="Helical" evidence="1">
    <location>
        <begin position="82"/>
        <end position="102"/>
    </location>
</feature>
<dbReference type="Proteomes" id="UP000676967">
    <property type="component" value="Chromosome"/>
</dbReference>
<evidence type="ECO:0000313" key="2">
    <source>
        <dbReference type="EMBL" id="BCJ45826.1"/>
    </source>
</evidence>
<feature type="transmembrane region" description="Helical" evidence="1">
    <location>
        <begin position="47"/>
        <end position="70"/>
    </location>
</feature>
<keyword evidence="1" id="KW-1133">Transmembrane helix</keyword>
<proteinExistence type="predicted"/>
<sequence length="202" mass="21268">MSGSLLAVLAVVLLLVYLAIFVLMHLRPTGYSVVRNAVSDYGVGPTAGLFRVAVVANSLGILALTGALAGAFGSGPFSTADYVILLLIPVTRLAMGFFPTDVPGERVTTTGRIHLLLAIASFTFVYLSVANLTPYLSDITAEVTGYVLITLRWLAAAGLLAVVVTMVAPALRRVFGLAERVFLLSSNVWFLVVALVIAVRGS</sequence>
<feature type="transmembrane region" description="Helical" evidence="1">
    <location>
        <begin position="6"/>
        <end position="26"/>
    </location>
</feature>
<gene>
    <name evidence="2" type="ORF">Aiant_64830</name>
</gene>
<keyword evidence="1" id="KW-0812">Transmembrane</keyword>
<accession>A0ABN6CLH8</accession>
<keyword evidence="3" id="KW-1185">Reference proteome</keyword>
<feature type="transmembrane region" description="Helical" evidence="1">
    <location>
        <begin position="181"/>
        <end position="199"/>
    </location>
</feature>